<accession>A0ABV9DDE9</accession>
<dbReference type="InterPro" id="IPR012301">
    <property type="entry name" value="Malic_N_dom"/>
</dbReference>
<dbReference type="InterPro" id="IPR037062">
    <property type="entry name" value="Malic_N_dom_sf"/>
</dbReference>
<gene>
    <name evidence="7" type="ORF">ACFO3F_11700</name>
</gene>
<keyword evidence="5" id="KW-0560">Oxidoreductase</keyword>
<dbReference type="InterPro" id="IPR012302">
    <property type="entry name" value="Malic_NAD-bd"/>
</dbReference>
<dbReference type="SMART" id="SM00919">
    <property type="entry name" value="Malic_M"/>
    <property type="match status" value="1"/>
</dbReference>
<dbReference type="Pfam" id="PF03949">
    <property type="entry name" value="Malic_M"/>
    <property type="match status" value="1"/>
</dbReference>
<dbReference type="InterPro" id="IPR002912">
    <property type="entry name" value="ACT_dom"/>
</dbReference>
<name>A0ABV9DDE9_9MICO</name>
<dbReference type="InterPro" id="IPR001891">
    <property type="entry name" value="Malic_OxRdtase"/>
</dbReference>
<dbReference type="Gene3D" id="3.40.50.720">
    <property type="entry name" value="NAD(P)-binding Rossmann-like Domain"/>
    <property type="match status" value="1"/>
</dbReference>
<dbReference type="PANTHER" id="PTHR43237:SF4">
    <property type="entry name" value="NADP-DEPENDENT MALIC ENZYME"/>
    <property type="match status" value="1"/>
</dbReference>
<evidence type="ECO:0000259" key="6">
    <source>
        <dbReference type="PROSITE" id="PS51671"/>
    </source>
</evidence>
<dbReference type="InterPro" id="IPR046346">
    <property type="entry name" value="Aminoacid_DH-like_N_sf"/>
</dbReference>
<dbReference type="SUPFAM" id="SSF53223">
    <property type="entry name" value="Aminoacid dehydrogenase-like, N-terminal domain"/>
    <property type="match status" value="1"/>
</dbReference>
<sequence>MVQPSPSYTITLRVETPASQRATSELVAQVAATGASLTGVDIAHSGADRLLVDITCDAVDGAHSDRVVEALNALDGVRVVKVSDSTFLMHLGGKIEVNPKVPLRTRRDLSRAYTPGVARVCQAIADRPEDARRLTIKRNTVAVVTDGTAVLGLGDIGASAALPVMEGKAALFKQFGGVDAWPVCLDTTDPDEIVRIVKAMAPVYGGINLEDISAPRCFEIESRLREELDIPVFHDDQHGTAIVVLAALLNALRVVGKEMADVRIVVAGTGAAGSAIIRLLQAQGARHIVGFDRFGAVHCGRVADDPYLRRLAESTNPDGFSGSLREGLAGADVFIGVSAGDILDGSDIAAMSTDAIVFALANPDPEVDPLAAAAHATVVATGRSDYPNQINNVLAFPGLFRGLLDAGAREVTDEMLRVAAVAIAGVVSPEELNASFIIPGVFNPRVAEAVAEAVRRVCEAEAHA</sequence>
<evidence type="ECO:0000256" key="1">
    <source>
        <dbReference type="ARBA" id="ARBA00001936"/>
    </source>
</evidence>
<dbReference type="InterPro" id="IPR015884">
    <property type="entry name" value="Malic_enzyme_CS"/>
</dbReference>
<evidence type="ECO:0000313" key="8">
    <source>
        <dbReference type="Proteomes" id="UP001595955"/>
    </source>
</evidence>
<dbReference type="CDD" id="cd05311">
    <property type="entry name" value="NAD_bind_2_malic_enz"/>
    <property type="match status" value="1"/>
</dbReference>
<proteinExistence type="inferred from homology"/>
<dbReference type="InterPro" id="IPR051674">
    <property type="entry name" value="Malate_Decarboxylase"/>
</dbReference>
<evidence type="ECO:0000256" key="2">
    <source>
        <dbReference type="ARBA" id="ARBA00001946"/>
    </source>
</evidence>
<keyword evidence="8" id="KW-1185">Reference proteome</keyword>
<dbReference type="SUPFAM" id="SSF51735">
    <property type="entry name" value="NAD(P)-binding Rossmann-fold domains"/>
    <property type="match status" value="1"/>
</dbReference>
<evidence type="ECO:0000256" key="3">
    <source>
        <dbReference type="ARBA" id="ARBA00008785"/>
    </source>
</evidence>
<dbReference type="Gene3D" id="3.40.50.10380">
    <property type="entry name" value="Malic enzyme, N-terminal domain"/>
    <property type="match status" value="1"/>
</dbReference>
<dbReference type="InterPro" id="IPR036291">
    <property type="entry name" value="NAD(P)-bd_dom_sf"/>
</dbReference>
<dbReference type="Pfam" id="PF00390">
    <property type="entry name" value="malic"/>
    <property type="match status" value="1"/>
</dbReference>
<dbReference type="PROSITE" id="PS00331">
    <property type="entry name" value="MALIC_ENZYMES"/>
    <property type="match status" value="1"/>
</dbReference>
<comment type="similarity">
    <text evidence="3">Belongs to the malic enzymes family.</text>
</comment>
<dbReference type="PANTHER" id="PTHR43237">
    <property type="entry name" value="NADP-DEPENDENT MALIC ENZYME"/>
    <property type="match status" value="1"/>
</dbReference>
<evidence type="ECO:0000313" key="7">
    <source>
        <dbReference type="EMBL" id="MFC4555913.1"/>
    </source>
</evidence>
<feature type="domain" description="ACT" evidence="6">
    <location>
        <begin position="11"/>
        <end position="85"/>
    </location>
</feature>
<keyword evidence="4" id="KW-0479">Metal-binding</keyword>
<comment type="caution">
    <text evidence="7">The sequence shown here is derived from an EMBL/GenBank/DDBJ whole genome shotgun (WGS) entry which is preliminary data.</text>
</comment>
<comment type="cofactor">
    <cofactor evidence="1">
        <name>Mn(2+)</name>
        <dbReference type="ChEBI" id="CHEBI:29035"/>
    </cofactor>
</comment>
<dbReference type="SMART" id="SM01274">
    <property type="entry name" value="malic"/>
    <property type="match status" value="1"/>
</dbReference>
<dbReference type="InterPro" id="IPR045213">
    <property type="entry name" value="Malic_NAD-bd_bact_type"/>
</dbReference>
<organism evidence="7 8">
    <name type="scientific">Georgenia faecalis</name>
    <dbReference type="NCBI Taxonomy" id="2483799"/>
    <lineage>
        <taxon>Bacteria</taxon>
        <taxon>Bacillati</taxon>
        <taxon>Actinomycetota</taxon>
        <taxon>Actinomycetes</taxon>
        <taxon>Micrococcales</taxon>
        <taxon>Bogoriellaceae</taxon>
        <taxon>Georgenia</taxon>
    </lineage>
</organism>
<reference evidence="8" key="1">
    <citation type="journal article" date="2019" name="Int. J. Syst. Evol. Microbiol.">
        <title>The Global Catalogue of Microorganisms (GCM) 10K type strain sequencing project: providing services to taxonomists for standard genome sequencing and annotation.</title>
        <authorList>
            <consortium name="The Broad Institute Genomics Platform"/>
            <consortium name="The Broad Institute Genome Sequencing Center for Infectious Disease"/>
            <person name="Wu L."/>
            <person name="Ma J."/>
        </authorList>
    </citation>
    <scope>NUCLEOTIDE SEQUENCE [LARGE SCALE GENOMIC DNA]</scope>
    <source>
        <strain evidence="8">JCM 3369</strain>
    </source>
</reference>
<dbReference type="Proteomes" id="UP001595955">
    <property type="component" value="Unassembled WGS sequence"/>
</dbReference>
<dbReference type="EMBL" id="JBHSGF010000008">
    <property type="protein sequence ID" value="MFC4555913.1"/>
    <property type="molecule type" value="Genomic_DNA"/>
</dbReference>
<evidence type="ECO:0000256" key="4">
    <source>
        <dbReference type="ARBA" id="ARBA00022723"/>
    </source>
</evidence>
<dbReference type="RefSeq" id="WP_122823458.1">
    <property type="nucleotide sequence ID" value="NZ_CP033325.1"/>
</dbReference>
<dbReference type="PIRSF" id="PIRSF000106">
    <property type="entry name" value="ME"/>
    <property type="match status" value="1"/>
</dbReference>
<protein>
    <submittedName>
        <fullName evidence="7">NAD-dependent malic enzyme</fullName>
    </submittedName>
</protein>
<dbReference type="PROSITE" id="PS51671">
    <property type="entry name" value="ACT"/>
    <property type="match status" value="1"/>
</dbReference>
<evidence type="ECO:0000256" key="5">
    <source>
        <dbReference type="ARBA" id="ARBA00023002"/>
    </source>
</evidence>
<comment type="cofactor">
    <cofactor evidence="2">
        <name>Mg(2+)</name>
        <dbReference type="ChEBI" id="CHEBI:18420"/>
    </cofactor>
</comment>